<dbReference type="OrthoDB" id="848707at2759"/>
<comment type="caution">
    <text evidence="2">The sequence shown here is derived from an EMBL/GenBank/DDBJ whole genome shotgun (WGS) entry which is preliminary data.</text>
</comment>
<protein>
    <submittedName>
        <fullName evidence="2">Uncharacterized protein</fullName>
    </submittedName>
</protein>
<proteinExistence type="predicted"/>
<evidence type="ECO:0000256" key="1">
    <source>
        <dbReference type="SAM" id="MobiDB-lite"/>
    </source>
</evidence>
<gene>
    <name evidence="2" type="ORF">Cgig2_028649</name>
</gene>
<sequence>MAPGLRTRKGARKTTQTPTSFRLKRITSQSAPICRSSRLCVQRRFSLLLASEPQPISDSSPTAFFSTTATPFVPTRTPPPFPPPSHTAALPPAWFPSDSARDKFLSRFLNRSIHACEIVNVESIRAENLGFIEHLLLSHCGQLLDLTTEYYPQLVHMFYANYILSYMSKVSSVLRSAPLPYANLLTRIFRHFGVTLTNEVFETNSVPIITPVAFKSIRFFKTAHNGWKFVEDMTPDELLSVSNGSGPNVPPRVSSDPSPPPSSILDQIQHLDERLYELQETADKLEYILVQHTDALDGVAHNQAIMDNCLNRIQTLLTTHITEVRDRLLRTRKFLVATVETRQQNKHPYEDLDYEN</sequence>
<reference evidence="2" key="1">
    <citation type="submission" date="2022-04" db="EMBL/GenBank/DDBJ databases">
        <title>Carnegiea gigantea Genome sequencing and assembly v2.</title>
        <authorList>
            <person name="Copetti D."/>
            <person name="Sanderson M.J."/>
            <person name="Burquez A."/>
            <person name="Wojciechowski M.F."/>
        </authorList>
    </citation>
    <scope>NUCLEOTIDE SEQUENCE</scope>
    <source>
        <strain evidence="2">SGP5-SGP5p</strain>
        <tissue evidence="2">Aerial part</tissue>
    </source>
</reference>
<name>A0A9Q1GTK2_9CARY</name>
<organism evidence="2 3">
    <name type="scientific">Carnegiea gigantea</name>
    <dbReference type="NCBI Taxonomy" id="171969"/>
    <lineage>
        <taxon>Eukaryota</taxon>
        <taxon>Viridiplantae</taxon>
        <taxon>Streptophyta</taxon>
        <taxon>Embryophyta</taxon>
        <taxon>Tracheophyta</taxon>
        <taxon>Spermatophyta</taxon>
        <taxon>Magnoliopsida</taxon>
        <taxon>eudicotyledons</taxon>
        <taxon>Gunneridae</taxon>
        <taxon>Pentapetalae</taxon>
        <taxon>Caryophyllales</taxon>
        <taxon>Cactineae</taxon>
        <taxon>Cactaceae</taxon>
        <taxon>Cactoideae</taxon>
        <taxon>Echinocereeae</taxon>
        <taxon>Carnegiea</taxon>
    </lineage>
</organism>
<dbReference type="EMBL" id="JAKOGI010001387">
    <property type="protein sequence ID" value="KAJ8425863.1"/>
    <property type="molecule type" value="Genomic_DNA"/>
</dbReference>
<feature type="region of interest" description="Disordered" evidence="1">
    <location>
        <begin position="240"/>
        <end position="262"/>
    </location>
</feature>
<evidence type="ECO:0000313" key="2">
    <source>
        <dbReference type="EMBL" id="KAJ8425863.1"/>
    </source>
</evidence>
<keyword evidence="3" id="KW-1185">Reference proteome</keyword>
<dbReference type="AlphaFoldDB" id="A0A9Q1GTK2"/>
<evidence type="ECO:0000313" key="3">
    <source>
        <dbReference type="Proteomes" id="UP001153076"/>
    </source>
</evidence>
<accession>A0A9Q1GTK2</accession>
<dbReference type="Proteomes" id="UP001153076">
    <property type="component" value="Unassembled WGS sequence"/>
</dbReference>